<gene>
    <name evidence="2" type="ORF">BXYJ_LOCUS13366</name>
</gene>
<protein>
    <submittedName>
        <fullName evidence="2">(pine wood nematode) hypothetical protein</fullName>
    </submittedName>
</protein>
<evidence type="ECO:0000313" key="6">
    <source>
        <dbReference type="WBParaSite" id="BXY_0858200.1"/>
    </source>
</evidence>
<reference evidence="3" key="2">
    <citation type="submission" date="2020-08" db="EMBL/GenBank/DDBJ databases">
        <authorList>
            <person name="Kikuchi T."/>
        </authorList>
    </citation>
    <scope>NUCLEOTIDE SEQUENCE</scope>
    <source>
        <strain evidence="2">Ka4C1</strain>
    </source>
</reference>
<keyword evidence="1" id="KW-0812">Transmembrane</keyword>
<name>A0A1I7S6E4_BURXY</name>
<evidence type="ECO:0000313" key="3">
    <source>
        <dbReference type="EMBL" id="CAG9128075.1"/>
    </source>
</evidence>
<dbReference type="EMBL" id="CAJFDI010000006">
    <property type="protein sequence ID" value="CAD5233275.1"/>
    <property type="molecule type" value="Genomic_DNA"/>
</dbReference>
<evidence type="ECO:0000256" key="1">
    <source>
        <dbReference type="SAM" id="Phobius"/>
    </source>
</evidence>
<reference evidence="6" key="1">
    <citation type="submission" date="2016-11" db="UniProtKB">
        <authorList>
            <consortium name="WormBaseParasite"/>
        </authorList>
    </citation>
    <scope>IDENTIFICATION</scope>
</reference>
<proteinExistence type="predicted"/>
<keyword evidence="1" id="KW-1133">Transmembrane helix</keyword>
<dbReference type="EMBL" id="CAJFCV020000006">
    <property type="protein sequence ID" value="CAG9128075.1"/>
    <property type="molecule type" value="Genomic_DNA"/>
</dbReference>
<dbReference type="OrthoDB" id="10455531at2759"/>
<organism evidence="4 6">
    <name type="scientific">Bursaphelenchus xylophilus</name>
    <name type="common">Pinewood nematode worm</name>
    <name type="synonym">Aphelenchoides xylophilus</name>
    <dbReference type="NCBI Taxonomy" id="6326"/>
    <lineage>
        <taxon>Eukaryota</taxon>
        <taxon>Metazoa</taxon>
        <taxon>Ecdysozoa</taxon>
        <taxon>Nematoda</taxon>
        <taxon>Chromadorea</taxon>
        <taxon>Rhabditida</taxon>
        <taxon>Tylenchina</taxon>
        <taxon>Tylenchomorpha</taxon>
        <taxon>Aphelenchoidea</taxon>
        <taxon>Aphelenchoididae</taxon>
        <taxon>Bursaphelenchus</taxon>
    </lineage>
</organism>
<dbReference type="Proteomes" id="UP000659654">
    <property type="component" value="Unassembled WGS sequence"/>
</dbReference>
<dbReference type="Proteomes" id="UP000582659">
    <property type="component" value="Unassembled WGS sequence"/>
</dbReference>
<dbReference type="WBParaSite" id="BXY_0858200.1">
    <property type="protein sequence ID" value="BXY_0858200.1"/>
    <property type="gene ID" value="BXY_0858200"/>
</dbReference>
<keyword evidence="5" id="KW-1185">Reference proteome</keyword>
<dbReference type="Proteomes" id="UP000095284">
    <property type="component" value="Unplaced"/>
</dbReference>
<keyword evidence="1" id="KW-0472">Membrane</keyword>
<accession>A0A1I7S6E4</accession>
<dbReference type="AlphaFoldDB" id="A0A1I7S6E4"/>
<sequence>MSTLRCQSRHIGCNLFSTTFLLILPNICTAWLNGYNNPYNNFAPRFRSGGGYGGGSYGNTPYGNGDEENREIIDERYGAPCNPNAFSVPTNCLGNNMVKALKNLAHVPPGSNTTFIPLGQVLIPTGKEMTFCRPNNNNCGSFQGPSNGMQPGPDCCPDYCPNDGCGPDFDGQQCCGPCCYRRRYFALHRRRRSLHMQRRFFKLENSLKGLKKPKTLSRRRLV</sequence>
<evidence type="ECO:0000313" key="2">
    <source>
        <dbReference type="EMBL" id="CAD5233275.1"/>
    </source>
</evidence>
<feature type="transmembrane region" description="Helical" evidence="1">
    <location>
        <begin position="12"/>
        <end position="32"/>
    </location>
</feature>
<evidence type="ECO:0000313" key="4">
    <source>
        <dbReference type="Proteomes" id="UP000095284"/>
    </source>
</evidence>
<evidence type="ECO:0000313" key="5">
    <source>
        <dbReference type="Proteomes" id="UP000659654"/>
    </source>
</evidence>